<dbReference type="GeneID" id="24607067"/>
<reference evidence="2 3" key="1">
    <citation type="submission" date="2014-07" db="EMBL/GenBank/DDBJ databases">
        <title>Complete Genome of Bacillus megaterium Myophage Mater.</title>
        <authorList>
            <person name="Lancaster J.C."/>
            <person name="Hodde M.K."/>
            <person name="Hernandez A.C."/>
            <person name="Everett G.F.K."/>
        </authorList>
    </citation>
    <scope>NUCLEOTIDE SEQUENCE [LARGE SCALE GENOMIC DNA]</scope>
</reference>
<dbReference type="KEGG" id="vg:24607067"/>
<feature type="domain" description="Repressor Rok winged helix" evidence="1">
    <location>
        <begin position="167"/>
        <end position="219"/>
    </location>
</feature>
<proteinExistence type="predicted"/>
<name>A0A0A0RMN4_9CAUD</name>
<dbReference type="RefSeq" id="YP_009151127.1">
    <property type="nucleotide sequence ID" value="NC_027366.1"/>
</dbReference>
<dbReference type="EMBL" id="KM236245">
    <property type="protein sequence ID" value="AIW03325.1"/>
    <property type="molecule type" value="Genomic_DNA"/>
</dbReference>
<organism evidence="2 3">
    <name type="scientific">Bacillus phage Mater</name>
    <dbReference type="NCBI Taxonomy" id="1540090"/>
    <lineage>
        <taxon>Viruses</taxon>
        <taxon>Duplodnaviria</taxon>
        <taxon>Heunggongvirae</taxon>
        <taxon>Uroviricota</taxon>
        <taxon>Caudoviricetes</taxon>
        <taxon>Herelleviridae</taxon>
        <taxon>Bastillevirinae</taxon>
        <taxon>Matervirus</taxon>
        <taxon>Matervirus mater</taxon>
    </lineage>
</organism>
<sequence length="223" mass="26272">MNERQAIEGYIEYIKEERTRVSNLFRDMVAERMKLEEMYKNQMDSLMRDYKAQLDRLRQLDEIDNARMEEEVKLASLVAPPAPAQEIKPVIQEIKPQVQEIKSDVQAEIDKAVALRNASLKEQKPAGAPFKYDPEKERIRERDYRERVSKKGKRGTVLDMAKVTRDVVDYLKSRGTPVKTKEILNHLRNNGHTLNSPYEVFRRVRDNNPKIQSITHGFYQYKY</sequence>
<accession>A0A0A0RMN4</accession>
<gene>
    <name evidence="2" type="ORF">CPT_Mater168</name>
</gene>
<dbReference type="Pfam" id="PF23159">
    <property type="entry name" value="WHD_Rok"/>
    <property type="match status" value="1"/>
</dbReference>
<dbReference type="InterPro" id="IPR056984">
    <property type="entry name" value="WH_Rok"/>
</dbReference>
<evidence type="ECO:0000313" key="3">
    <source>
        <dbReference type="Proteomes" id="UP000030206"/>
    </source>
</evidence>
<dbReference type="Proteomes" id="UP000030206">
    <property type="component" value="Segment"/>
</dbReference>
<evidence type="ECO:0000259" key="1">
    <source>
        <dbReference type="Pfam" id="PF23159"/>
    </source>
</evidence>
<protein>
    <recommendedName>
        <fullName evidence="1">Repressor Rok winged helix domain-containing protein</fullName>
    </recommendedName>
</protein>
<evidence type="ECO:0000313" key="2">
    <source>
        <dbReference type="EMBL" id="AIW03325.1"/>
    </source>
</evidence>
<keyword evidence="3" id="KW-1185">Reference proteome</keyword>